<dbReference type="EMBL" id="JAULSU010000001">
    <property type="protein sequence ID" value="KAK0631255.1"/>
    <property type="molecule type" value="Genomic_DNA"/>
</dbReference>
<feature type="domain" description="Zn(2)-C6 fungal-type" evidence="3">
    <location>
        <begin position="58"/>
        <end position="82"/>
    </location>
</feature>
<evidence type="ECO:0000313" key="5">
    <source>
        <dbReference type="Proteomes" id="UP001175000"/>
    </source>
</evidence>
<evidence type="ECO:0000256" key="1">
    <source>
        <dbReference type="ARBA" id="ARBA00023242"/>
    </source>
</evidence>
<feature type="region of interest" description="Disordered" evidence="2">
    <location>
        <begin position="465"/>
        <end position="485"/>
    </location>
</feature>
<evidence type="ECO:0000256" key="2">
    <source>
        <dbReference type="SAM" id="MobiDB-lite"/>
    </source>
</evidence>
<dbReference type="PANTHER" id="PTHR35392:SF2">
    <property type="entry name" value="ZN(II)2CYS6 TRANSCRIPTION FACTOR (EUROFUNG)"/>
    <property type="match status" value="1"/>
</dbReference>
<protein>
    <recommendedName>
        <fullName evidence="3">Zn(2)-C6 fungal-type domain-containing protein</fullName>
    </recommendedName>
</protein>
<dbReference type="SUPFAM" id="SSF57701">
    <property type="entry name" value="Zn2/Cys6 DNA-binding domain"/>
    <property type="match status" value="1"/>
</dbReference>
<dbReference type="Proteomes" id="UP001175000">
    <property type="component" value="Unassembled WGS sequence"/>
</dbReference>
<keyword evidence="1" id="KW-0539">Nucleus</keyword>
<feature type="compositionally biased region" description="Pro residues" evidence="2">
    <location>
        <begin position="273"/>
        <end position="289"/>
    </location>
</feature>
<dbReference type="InterPro" id="IPR052973">
    <property type="entry name" value="Fungal_sec-metab_reg_TF"/>
</dbReference>
<comment type="caution">
    <text evidence="4">The sequence shown here is derived from an EMBL/GenBank/DDBJ whole genome shotgun (WGS) entry which is preliminary data.</text>
</comment>
<accession>A0AA39XCP6</accession>
<sequence length="527" mass="58793">MPDDADLRPAPGSGVCDLPTLARSLHCFRGADRRAAPRSRAKLTDSEKERVHQVRRRRACLRCRMLKIQCSNEDPCQTCLHSAVKGSERRVLSFCYCVRTRFADVNIYFSETAQSPTMQMETLLARMSALLTRIATPAHFTLTSDPAIFNDTLTSWLTDPSFAFPNGSVVGLCCSSLLSLEFQDPDPLGDDGLMIEFRRFLLATSLAHSGWTGEIPYSDLLTVGHVSGYRLIKRLDRILTPQFLSRLPQESTQVLFLLVLGAVLGVCYSSATPPSPSLPASPPQQPQPPRSSMMSHEFTQSPTLYLTMKEHLCQMLAHHLIFLGSTLGIKLDTTMEQRIIDTAAQRWNKMERYAWAEAHSPSPYDPRACEPEPGFGDRAKARVPPYWGPEEPPPFPGPGAWGVPSGPTLYPMASPEAEIFRPEPLGEWEGNPQSYLDMAMEGEPESYECASPLEGSGYNWTRDGHRSNTEPLQRRPDMGSGDGFGREVKSRTIWLVRPINGGPERGQVNLHTRLRGERDGNDFRLFV</sequence>
<dbReference type="InterPro" id="IPR001138">
    <property type="entry name" value="Zn2Cys6_DnaBD"/>
</dbReference>
<name>A0AA39XCP6_9PEZI</name>
<gene>
    <name evidence="4" type="ORF">B0T14DRAFT_559073</name>
</gene>
<dbReference type="Gene3D" id="4.10.240.10">
    <property type="entry name" value="Zn(2)-C6 fungal-type DNA-binding domain"/>
    <property type="match status" value="1"/>
</dbReference>
<feature type="region of interest" description="Disordered" evidence="2">
    <location>
        <begin position="273"/>
        <end position="296"/>
    </location>
</feature>
<dbReference type="GO" id="GO:0000981">
    <property type="term" value="F:DNA-binding transcription factor activity, RNA polymerase II-specific"/>
    <property type="evidence" value="ECO:0007669"/>
    <property type="project" value="InterPro"/>
</dbReference>
<reference evidence="4" key="1">
    <citation type="submission" date="2023-06" db="EMBL/GenBank/DDBJ databases">
        <title>Genome-scale phylogeny and comparative genomics of the fungal order Sordariales.</title>
        <authorList>
            <consortium name="Lawrence Berkeley National Laboratory"/>
            <person name="Hensen N."/>
            <person name="Bonometti L."/>
            <person name="Westerberg I."/>
            <person name="Brannstrom I.O."/>
            <person name="Guillou S."/>
            <person name="Cros-Aarteil S."/>
            <person name="Calhoun S."/>
            <person name="Haridas S."/>
            <person name="Kuo A."/>
            <person name="Mondo S."/>
            <person name="Pangilinan J."/>
            <person name="Riley R."/>
            <person name="Labutti K."/>
            <person name="Andreopoulos B."/>
            <person name="Lipzen A."/>
            <person name="Chen C."/>
            <person name="Yanf M."/>
            <person name="Daum C."/>
            <person name="Ng V."/>
            <person name="Clum A."/>
            <person name="Steindorff A."/>
            <person name="Ohm R."/>
            <person name="Martin F."/>
            <person name="Silar P."/>
            <person name="Natvig D."/>
            <person name="Lalanne C."/>
            <person name="Gautier V."/>
            <person name="Ament-Velasquez S.L."/>
            <person name="Kruys A."/>
            <person name="Hutchinson M.I."/>
            <person name="Powell A.J."/>
            <person name="Barry K."/>
            <person name="Miller A.N."/>
            <person name="Grigoriev I.V."/>
            <person name="Debuchy R."/>
            <person name="Gladieux P."/>
            <person name="Thoren M.H."/>
            <person name="Johannesson H."/>
        </authorList>
    </citation>
    <scope>NUCLEOTIDE SEQUENCE</scope>
    <source>
        <strain evidence="4">CBS 606.72</strain>
    </source>
</reference>
<dbReference type="Pfam" id="PF00172">
    <property type="entry name" value="Zn_clus"/>
    <property type="match status" value="1"/>
</dbReference>
<evidence type="ECO:0000259" key="3">
    <source>
        <dbReference type="Pfam" id="PF00172"/>
    </source>
</evidence>
<proteinExistence type="predicted"/>
<dbReference type="InterPro" id="IPR036864">
    <property type="entry name" value="Zn2-C6_fun-type_DNA-bd_sf"/>
</dbReference>
<feature type="compositionally biased region" description="Basic and acidic residues" evidence="2">
    <location>
        <begin position="465"/>
        <end position="477"/>
    </location>
</feature>
<dbReference type="GO" id="GO:0008270">
    <property type="term" value="F:zinc ion binding"/>
    <property type="evidence" value="ECO:0007669"/>
    <property type="project" value="InterPro"/>
</dbReference>
<evidence type="ECO:0000313" key="4">
    <source>
        <dbReference type="EMBL" id="KAK0631255.1"/>
    </source>
</evidence>
<dbReference type="PANTHER" id="PTHR35392">
    <property type="entry name" value="ZN(II)2CYS6 TRANSCRIPTION FACTOR (EUROFUNG)-RELATED-RELATED"/>
    <property type="match status" value="1"/>
</dbReference>
<keyword evidence="5" id="KW-1185">Reference proteome</keyword>
<dbReference type="AlphaFoldDB" id="A0AA39XCP6"/>
<organism evidence="4 5">
    <name type="scientific">Immersiella caudata</name>
    <dbReference type="NCBI Taxonomy" id="314043"/>
    <lineage>
        <taxon>Eukaryota</taxon>
        <taxon>Fungi</taxon>
        <taxon>Dikarya</taxon>
        <taxon>Ascomycota</taxon>
        <taxon>Pezizomycotina</taxon>
        <taxon>Sordariomycetes</taxon>
        <taxon>Sordariomycetidae</taxon>
        <taxon>Sordariales</taxon>
        <taxon>Lasiosphaeriaceae</taxon>
        <taxon>Immersiella</taxon>
    </lineage>
</organism>